<feature type="region of interest" description="Disordered" evidence="2">
    <location>
        <begin position="1"/>
        <end position="27"/>
    </location>
</feature>
<keyword evidence="5" id="KW-1185">Reference proteome</keyword>
<proteinExistence type="predicted"/>
<dbReference type="SUPFAM" id="SSF54117">
    <property type="entry name" value="Interleukin 8-like chemokines"/>
    <property type="match status" value="1"/>
</dbReference>
<keyword evidence="1" id="KW-0202">Cytokine</keyword>
<gene>
    <name evidence="4" type="ORF">AMECASPLE_032721</name>
</gene>
<dbReference type="PANTHER" id="PTHR12015">
    <property type="entry name" value="SMALL INDUCIBLE CYTOKINE A"/>
    <property type="match status" value="1"/>
</dbReference>
<sequence length="161" mass="18315">NGKRKIPQKEEFNSGEKIPTSASTEHNTDQIDLDAFSLSTHEQRLTLSEVTSLPMLSYSSEAALVTKIPTTPKNQKIDIIRPIQQKINLRPLRPQLIGSIGPDDCCFTVYSKPISIRRITSYYKTDPWCPVRTAILIIKSGYRICVDPEQPWVEKIINFLE</sequence>
<name>A0ABV0XJP7_9TELE</name>
<evidence type="ECO:0000313" key="5">
    <source>
        <dbReference type="Proteomes" id="UP001469553"/>
    </source>
</evidence>
<evidence type="ECO:0000256" key="1">
    <source>
        <dbReference type="ARBA" id="ARBA00022514"/>
    </source>
</evidence>
<dbReference type="Gene3D" id="2.40.50.40">
    <property type="match status" value="1"/>
</dbReference>
<evidence type="ECO:0000313" key="4">
    <source>
        <dbReference type="EMBL" id="MEQ2281657.1"/>
    </source>
</evidence>
<evidence type="ECO:0000256" key="2">
    <source>
        <dbReference type="SAM" id="MobiDB-lite"/>
    </source>
</evidence>
<evidence type="ECO:0000259" key="3">
    <source>
        <dbReference type="SMART" id="SM00199"/>
    </source>
</evidence>
<dbReference type="Pfam" id="PF00048">
    <property type="entry name" value="IL8"/>
    <property type="match status" value="1"/>
</dbReference>
<dbReference type="InterPro" id="IPR039809">
    <property type="entry name" value="Chemokine_b/g/d"/>
</dbReference>
<protein>
    <recommendedName>
        <fullName evidence="3">Chemokine interleukin-8-like domain-containing protein</fullName>
    </recommendedName>
</protein>
<reference evidence="4 5" key="1">
    <citation type="submission" date="2021-06" db="EMBL/GenBank/DDBJ databases">
        <authorList>
            <person name="Palmer J.M."/>
        </authorList>
    </citation>
    <scope>NUCLEOTIDE SEQUENCE [LARGE SCALE GENOMIC DNA]</scope>
    <source>
        <strain evidence="4 5">AS_MEX2019</strain>
        <tissue evidence="4">Muscle</tissue>
    </source>
</reference>
<feature type="domain" description="Chemokine interleukin-8-like" evidence="3">
    <location>
        <begin position="102"/>
        <end position="160"/>
    </location>
</feature>
<dbReference type="Proteomes" id="UP001469553">
    <property type="component" value="Unassembled WGS sequence"/>
</dbReference>
<dbReference type="CDD" id="cd00272">
    <property type="entry name" value="Chemokine_CC"/>
    <property type="match status" value="1"/>
</dbReference>
<accession>A0ABV0XJP7</accession>
<dbReference type="EMBL" id="JAHRIP010004296">
    <property type="protein sequence ID" value="MEQ2281657.1"/>
    <property type="molecule type" value="Genomic_DNA"/>
</dbReference>
<dbReference type="SMART" id="SM00199">
    <property type="entry name" value="SCY"/>
    <property type="match status" value="1"/>
</dbReference>
<feature type="non-terminal residue" evidence="4">
    <location>
        <position position="1"/>
    </location>
</feature>
<comment type="caution">
    <text evidence="4">The sequence shown here is derived from an EMBL/GenBank/DDBJ whole genome shotgun (WGS) entry which is preliminary data.</text>
</comment>
<organism evidence="4 5">
    <name type="scientific">Ameca splendens</name>
    <dbReference type="NCBI Taxonomy" id="208324"/>
    <lineage>
        <taxon>Eukaryota</taxon>
        <taxon>Metazoa</taxon>
        <taxon>Chordata</taxon>
        <taxon>Craniata</taxon>
        <taxon>Vertebrata</taxon>
        <taxon>Euteleostomi</taxon>
        <taxon>Actinopterygii</taxon>
        <taxon>Neopterygii</taxon>
        <taxon>Teleostei</taxon>
        <taxon>Neoteleostei</taxon>
        <taxon>Acanthomorphata</taxon>
        <taxon>Ovalentaria</taxon>
        <taxon>Atherinomorphae</taxon>
        <taxon>Cyprinodontiformes</taxon>
        <taxon>Goodeidae</taxon>
        <taxon>Ameca</taxon>
    </lineage>
</organism>
<dbReference type="InterPro" id="IPR001811">
    <property type="entry name" value="Chemokine_IL8-like_dom"/>
</dbReference>
<dbReference type="InterPro" id="IPR036048">
    <property type="entry name" value="Interleukin_8-like_sf"/>
</dbReference>